<evidence type="ECO:0000313" key="3">
    <source>
        <dbReference type="EMBL" id="KAK5996036.1"/>
    </source>
</evidence>
<feature type="compositionally biased region" description="Low complexity" evidence="1">
    <location>
        <begin position="81"/>
        <end position="105"/>
    </location>
</feature>
<evidence type="ECO:0000313" key="4">
    <source>
        <dbReference type="Proteomes" id="UP001338125"/>
    </source>
</evidence>
<keyword evidence="4" id="KW-1185">Reference proteome</keyword>
<protein>
    <submittedName>
        <fullName evidence="3">KP4 killer toxin</fullName>
    </submittedName>
</protein>
<dbReference type="InterPro" id="IPR015131">
    <property type="entry name" value="Killer_tox_Kp4"/>
</dbReference>
<gene>
    <name evidence="3" type="ORF">PT974_04460</name>
</gene>
<evidence type="ECO:0000256" key="1">
    <source>
        <dbReference type="SAM" id="MobiDB-lite"/>
    </source>
</evidence>
<dbReference type="Proteomes" id="UP001338125">
    <property type="component" value="Unassembled WGS sequence"/>
</dbReference>
<sequence length="264" mass="28442">MRASWMFLTQMIQARDGDSVTGMDSSAAPDGLSISPSASVGPRKHFLRKDGLSFDDGDNNGDNDEGEMGVVVARKRGFAPNQQFSSSSASSTSSLQPSTLQQTTNNKLSTSNPLHQPSSELESFHSYPSSKFLTFSSIIAAAAMTIGVSAEGINCHGSSNCGNVGFKLTWLRDQVAGIDDNRWWQNGQHIACWENVAGTGFCAFLQNTGGMPGRDIKRLMQELVNHGCGKCGSVPVFFPNDNDNSHHGILTVNYVFKPHCNGRC</sequence>
<comment type="caution">
    <text evidence="3">The sequence shown here is derived from an EMBL/GenBank/DDBJ whole genome shotgun (WGS) entry which is preliminary data.</text>
</comment>
<dbReference type="Pfam" id="PF09044">
    <property type="entry name" value="Kp4"/>
    <property type="match status" value="1"/>
</dbReference>
<dbReference type="InterPro" id="IPR011329">
    <property type="entry name" value="Killer_tox_Kp4/SMK"/>
</dbReference>
<accession>A0ABR0SWB7</accession>
<reference evidence="3 4" key="1">
    <citation type="submission" date="2024-01" db="EMBL/GenBank/DDBJ databases">
        <title>Complete genome of Cladobotryum mycophilum ATHUM6906.</title>
        <authorList>
            <person name="Christinaki A.C."/>
            <person name="Myridakis A.I."/>
            <person name="Kouvelis V.N."/>
        </authorList>
    </citation>
    <scope>NUCLEOTIDE SEQUENCE [LARGE SCALE GENOMIC DNA]</scope>
    <source>
        <strain evidence="3 4">ATHUM6906</strain>
    </source>
</reference>
<evidence type="ECO:0000259" key="2">
    <source>
        <dbReference type="Pfam" id="PF09044"/>
    </source>
</evidence>
<dbReference type="EMBL" id="JAVFKD010000004">
    <property type="protein sequence ID" value="KAK5996036.1"/>
    <property type="molecule type" value="Genomic_DNA"/>
</dbReference>
<feature type="compositionally biased region" description="Polar residues" evidence="1">
    <location>
        <begin position="106"/>
        <end position="122"/>
    </location>
</feature>
<dbReference type="SUPFAM" id="SSF55221">
    <property type="entry name" value="Yeast killer toxins"/>
    <property type="match status" value="1"/>
</dbReference>
<feature type="region of interest" description="Disordered" evidence="1">
    <location>
        <begin position="81"/>
        <end position="122"/>
    </location>
</feature>
<proteinExistence type="predicted"/>
<dbReference type="Gene3D" id="3.30.430.10">
    <property type="entry name" value="Killer Toxin P4, subunit A"/>
    <property type="match status" value="1"/>
</dbReference>
<feature type="domain" description="Killer toxin Kp4" evidence="2">
    <location>
        <begin position="139"/>
        <end position="255"/>
    </location>
</feature>
<feature type="region of interest" description="Disordered" evidence="1">
    <location>
        <begin position="17"/>
        <end position="42"/>
    </location>
</feature>
<organism evidence="3 4">
    <name type="scientific">Cladobotryum mycophilum</name>
    <dbReference type="NCBI Taxonomy" id="491253"/>
    <lineage>
        <taxon>Eukaryota</taxon>
        <taxon>Fungi</taxon>
        <taxon>Dikarya</taxon>
        <taxon>Ascomycota</taxon>
        <taxon>Pezizomycotina</taxon>
        <taxon>Sordariomycetes</taxon>
        <taxon>Hypocreomycetidae</taxon>
        <taxon>Hypocreales</taxon>
        <taxon>Hypocreaceae</taxon>
        <taxon>Cladobotryum</taxon>
    </lineage>
</organism>
<name>A0ABR0SWB7_9HYPO</name>